<dbReference type="GO" id="GO:0016787">
    <property type="term" value="F:hydrolase activity"/>
    <property type="evidence" value="ECO:0007669"/>
    <property type="project" value="UniProtKB-KW"/>
</dbReference>
<evidence type="ECO:0000256" key="8">
    <source>
        <dbReference type="ARBA" id="ARBA00022840"/>
    </source>
</evidence>
<comment type="subcellular location">
    <subcellularLocation>
        <location evidence="1">Cytoplasm</location>
    </subcellularLocation>
</comment>
<dbReference type="InterPro" id="IPR041677">
    <property type="entry name" value="DNA2/NAM7_AAA_11"/>
</dbReference>
<evidence type="ECO:0000256" key="10">
    <source>
        <dbReference type="SAM" id="MobiDB-lite"/>
    </source>
</evidence>
<evidence type="ECO:0000259" key="13">
    <source>
        <dbReference type="Pfam" id="PF21634"/>
    </source>
</evidence>
<keyword evidence="15" id="KW-1185">Reference proteome</keyword>
<dbReference type="EMBL" id="JAIFRP010000006">
    <property type="protein sequence ID" value="KAK2588332.1"/>
    <property type="molecule type" value="Genomic_DNA"/>
</dbReference>
<accession>A0AAD9VW41</accession>
<keyword evidence="5" id="KW-0547">Nucleotide-binding</keyword>
<dbReference type="InterPro" id="IPR047187">
    <property type="entry name" value="SF1_C_Upf1"/>
</dbReference>
<feature type="compositionally biased region" description="Low complexity" evidence="10">
    <location>
        <begin position="761"/>
        <end position="781"/>
    </location>
</feature>
<dbReference type="InterPro" id="IPR027417">
    <property type="entry name" value="P-loop_NTPase"/>
</dbReference>
<evidence type="ECO:0000256" key="4">
    <source>
        <dbReference type="ARBA" id="ARBA00022490"/>
    </source>
</evidence>
<dbReference type="Pfam" id="PF13087">
    <property type="entry name" value="AAA_12"/>
    <property type="match status" value="1"/>
</dbReference>
<evidence type="ECO:0000259" key="12">
    <source>
        <dbReference type="Pfam" id="PF13087"/>
    </source>
</evidence>
<organism evidence="14 15">
    <name type="scientific">Odynerus spinipes</name>
    <dbReference type="NCBI Taxonomy" id="1348599"/>
    <lineage>
        <taxon>Eukaryota</taxon>
        <taxon>Metazoa</taxon>
        <taxon>Ecdysozoa</taxon>
        <taxon>Arthropoda</taxon>
        <taxon>Hexapoda</taxon>
        <taxon>Insecta</taxon>
        <taxon>Pterygota</taxon>
        <taxon>Neoptera</taxon>
        <taxon>Endopterygota</taxon>
        <taxon>Hymenoptera</taxon>
        <taxon>Apocrita</taxon>
        <taxon>Aculeata</taxon>
        <taxon>Vespoidea</taxon>
        <taxon>Vespidae</taxon>
        <taxon>Eumeninae</taxon>
        <taxon>Odynerus</taxon>
    </lineage>
</organism>
<feature type="region of interest" description="Disordered" evidence="10">
    <location>
        <begin position="795"/>
        <end position="818"/>
    </location>
</feature>
<dbReference type="Gene3D" id="3.40.50.300">
    <property type="entry name" value="P-loop containing nucleotide triphosphate hydrolases"/>
    <property type="match status" value="2"/>
</dbReference>
<feature type="domain" description="Helicase MOV-10-like beta-barrel" evidence="13">
    <location>
        <begin position="618"/>
        <end position="694"/>
    </location>
</feature>
<reference evidence="14" key="1">
    <citation type="submission" date="2021-08" db="EMBL/GenBank/DDBJ databases">
        <authorList>
            <person name="Misof B."/>
            <person name="Oliver O."/>
            <person name="Podsiadlowski L."/>
            <person name="Donath A."/>
            <person name="Peters R."/>
            <person name="Mayer C."/>
            <person name="Rust J."/>
            <person name="Gunkel S."/>
            <person name="Lesny P."/>
            <person name="Martin S."/>
            <person name="Oeyen J.P."/>
            <person name="Petersen M."/>
            <person name="Panagiotis P."/>
            <person name="Wilbrandt J."/>
            <person name="Tanja T."/>
        </authorList>
    </citation>
    <scope>NUCLEOTIDE SEQUENCE</scope>
    <source>
        <strain evidence="14">GBR_01_08_01A</strain>
        <tissue evidence="14">Thorax + abdomen</tissue>
    </source>
</reference>
<evidence type="ECO:0000256" key="1">
    <source>
        <dbReference type="ARBA" id="ARBA00004496"/>
    </source>
</evidence>
<dbReference type="Pfam" id="PF21634">
    <property type="entry name" value="MOV-10_beta-barrel"/>
    <property type="match status" value="1"/>
</dbReference>
<evidence type="ECO:0000256" key="3">
    <source>
        <dbReference type="ARBA" id="ARBA00012552"/>
    </source>
</evidence>
<gene>
    <name evidence="14" type="ORF">KPH14_004349</name>
</gene>
<reference evidence="14" key="2">
    <citation type="journal article" date="2023" name="Commun. Biol.">
        <title>Intrasexual cuticular hydrocarbon dimorphism in a wasp sheds light on hydrocarbon biosynthesis genes in Hymenoptera.</title>
        <authorList>
            <person name="Moris V.C."/>
            <person name="Podsiadlowski L."/>
            <person name="Martin S."/>
            <person name="Oeyen J.P."/>
            <person name="Donath A."/>
            <person name="Petersen M."/>
            <person name="Wilbrandt J."/>
            <person name="Misof B."/>
            <person name="Liedtke D."/>
            <person name="Thamm M."/>
            <person name="Scheiner R."/>
            <person name="Schmitt T."/>
            <person name="Niehuis O."/>
        </authorList>
    </citation>
    <scope>NUCLEOTIDE SEQUENCE</scope>
    <source>
        <strain evidence="14">GBR_01_08_01A</strain>
    </source>
</reference>
<dbReference type="CDD" id="cd18078">
    <property type="entry name" value="DEXXQc_Mov10L1"/>
    <property type="match status" value="1"/>
</dbReference>
<feature type="compositionally biased region" description="Polar residues" evidence="10">
    <location>
        <begin position="809"/>
        <end position="818"/>
    </location>
</feature>
<dbReference type="GO" id="GO:0005737">
    <property type="term" value="C:cytoplasm"/>
    <property type="evidence" value="ECO:0007669"/>
    <property type="project" value="UniProtKB-SubCell"/>
</dbReference>
<dbReference type="EC" id="3.6.4.13" evidence="3"/>
<evidence type="ECO:0000313" key="14">
    <source>
        <dbReference type="EMBL" id="KAK2588332.1"/>
    </source>
</evidence>
<dbReference type="GO" id="GO:0003724">
    <property type="term" value="F:RNA helicase activity"/>
    <property type="evidence" value="ECO:0007669"/>
    <property type="project" value="UniProtKB-EC"/>
</dbReference>
<feature type="domain" description="DNA2/NAM7 helicase helicase" evidence="11">
    <location>
        <begin position="982"/>
        <end position="1070"/>
    </location>
</feature>
<evidence type="ECO:0000256" key="6">
    <source>
        <dbReference type="ARBA" id="ARBA00022801"/>
    </source>
</evidence>
<evidence type="ECO:0000256" key="5">
    <source>
        <dbReference type="ARBA" id="ARBA00022741"/>
    </source>
</evidence>
<sequence>MTKIRSNSTRLLTILLTCQTYKEHNRRGLYQIMNTSTLSSNTLGHSTGQRTSESQDSELTSSGSHTCKILNQIKSELQEQKQQKRLLKELHLKRVQSLRKELEYLKATEWKYQPIDRYLDQNDINVVIARIENAKNKSTLIPQCEVVVTKERCYYKTGSVTFVNDDYILIDNRYMCEIIHVLTAKPKIGDVVYYLAYKKDENSDEKICKIVSIIEESWDGKIIIPQTNVVKAETLTKTVIGKVTRRKGRKAFIDTNDICIDLDKINSEFIPVVGDWIKLESLVVINDTTGLSGEVVEVNKIQPLRFKLDVDVITSYDPVKLCGTIGKSVVFNKTACESGYVPCVGDKVASDSIESEQGIYTWRSLTLFPLVQVAGKKKQISTSDSLQLSQPNLDTLLKNKCGIIISSDLKININVQEEKDVFVSIQNTSSTSHVLCKGCFMSKKAQSQLSLVWPTVDETTILNPSTTISCQFKCNARFTGTSEELFIFIFKGFQIGRIFQIIVKPKNISEQSQIQHIYKRNNYVPFIDQEDQSMYIPGIRPCKPPPFIKVRNGIFKVPQRFWNAVLNNLEKSQIECEVAVGNAIPCLLERLSIETYKDRFHALLYLEEIDQTINMQQYDMESVVMKHCGEYLSMEILGLAEKRPSLLIGDKAIVSFKWDKHQGKMKYEGYIHKVTNTEIFLKFNQNFHHDYNGEDCQVTFKCSTTVMQRCHNAVNLAVVHLGSQFLFPTCVTTKDPQVILYEVDAEEKVPFKKVEHKRNRSVSSISSNTSTSDGSSDSTTKSLPRISVAERLFNAKPIDQPENSEHQDTNTNVKSTNKLNKDTFNLSDREFKKEVIQNSSNTYNDIALNKYISQIKKRKLIWFNKNLNYYQKEAVRNILKGVARPLPYVIFGPPGTGKTVTLCETVLQILTILPESRLLIATPSNSSANLISERLLDSNILKPGDLVRLIAHHCLDDGTIPERLLPYCATANIAAEGTYNKLESSVEGLKINCTMSTLGRHRITIGTCIALGVLYNMGFSRNHFSHVLIDEAGQATEPEIMVPLSFIHADYGQVILAGDPLQLGPVVHSRLAKYFGFEESFLSRLLHQFPYQRDPEGFETCYDPRLVTKLVINYRSLPEILELPNSLFYDSELQPKISSKTSKEAELLQSLAAELPERVGIPPAIVFHGIKGENLRDSDSPSWYNPEEATQVYLYLLKLYKYGICAEDIGIITPYQKQVLQIRHLLLELNIECPKISSVEGFQGQERKIIILSTVRSTTNFINEDIKHTLGFIASPKRLNVAITRARALLIILGNPELLIQDPYWRSVLIYCLDRDGYTGCNFLPFQFDNSFLNTDSISSQT</sequence>
<protein>
    <recommendedName>
        <fullName evidence="3">RNA helicase</fullName>
        <ecNumber evidence="3">3.6.4.13</ecNumber>
    </recommendedName>
</protein>
<proteinExistence type="inferred from homology"/>
<dbReference type="Proteomes" id="UP001258017">
    <property type="component" value="Unassembled WGS sequence"/>
</dbReference>
<dbReference type="InterPro" id="IPR041679">
    <property type="entry name" value="DNA2/NAM7-like_C"/>
</dbReference>
<dbReference type="InterPro" id="IPR049080">
    <property type="entry name" value="MOV-10-like_beta-barrel"/>
</dbReference>
<feature type="domain" description="DNA2/NAM7 helicase-like C-terminal" evidence="12">
    <location>
        <begin position="1104"/>
        <end position="1296"/>
    </location>
</feature>
<keyword evidence="8" id="KW-0067">ATP-binding</keyword>
<keyword evidence="6" id="KW-0378">Hydrolase</keyword>
<evidence type="ECO:0000256" key="7">
    <source>
        <dbReference type="ARBA" id="ARBA00022806"/>
    </source>
</evidence>
<evidence type="ECO:0000313" key="15">
    <source>
        <dbReference type="Proteomes" id="UP001258017"/>
    </source>
</evidence>
<dbReference type="PANTHER" id="PTHR45418:SF1">
    <property type="entry name" value="CANCER_TESTIS ANTIGEN 55"/>
    <property type="match status" value="1"/>
</dbReference>
<comment type="catalytic activity">
    <reaction evidence="9">
        <text>ATP + H2O = ADP + phosphate + H(+)</text>
        <dbReference type="Rhea" id="RHEA:13065"/>
        <dbReference type="ChEBI" id="CHEBI:15377"/>
        <dbReference type="ChEBI" id="CHEBI:15378"/>
        <dbReference type="ChEBI" id="CHEBI:30616"/>
        <dbReference type="ChEBI" id="CHEBI:43474"/>
        <dbReference type="ChEBI" id="CHEBI:456216"/>
        <dbReference type="EC" id="3.6.4.13"/>
    </reaction>
</comment>
<evidence type="ECO:0000256" key="9">
    <source>
        <dbReference type="ARBA" id="ARBA00047984"/>
    </source>
</evidence>
<evidence type="ECO:0000259" key="11">
    <source>
        <dbReference type="Pfam" id="PF13086"/>
    </source>
</evidence>
<keyword evidence="4" id="KW-0963">Cytoplasm</keyword>
<feature type="domain" description="DNA2/NAM7 helicase helicase" evidence="11">
    <location>
        <begin position="866"/>
        <end position="949"/>
    </location>
</feature>
<feature type="region of interest" description="Disordered" evidence="10">
    <location>
        <begin position="40"/>
        <end position="63"/>
    </location>
</feature>
<name>A0AAD9VW41_9HYME</name>
<dbReference type="GO" id="GO:0005524">
    <property type="term" value="F:ATP binding"/>
    <property type="evidence" value="ECO:0007669"/>
    <property type="project" value="UniProtKB-KW"/>
</dbReference>
<comment type="similarity">
    <text evidence="2">Belongs to the DNA2/NAM7 helicase family. SDE3 subfamily.</text>
</comment>
<dbReference type="PANTHER" id="PTHR45418">
    <property type="entry name" value="CANCER/TESTIS ANTIGEN 55"/>
    <property type="match status" value="1"/>
</dbReference>
<comment type="caution">
    <text evidence="14">The sequence shown here is derived from an EMBL/GenBank/DDBJ whole genome shotgun (WGS) entry which is preliminary data.</text>
</comment>
<evidence type="ECO:0000256" key="2">
    <source>
        <dbReference type="ARBA" id="ARBA00005601"/>
    </source>
</evidence>
<dbReference type="Pfam" id="PF13086">
    <property type="entry name" value="AAA_11"/>
    <property type="match status" value="2"/>
</dbReference>
<feature type="region of interest" description="Disordered" evidence="10">
    <location>
        <begin position="754"/>
        <end position="781"/>
    </location>
</feature>
<keyword evidence="7" id="KW-0347">Helicase</keyword>
<dbReference type="CDD" id="cd18808">
    <property type="entry name" value="SF1_C_Upf1"/>
    <property type="match status" value="1"/>
</dbReference>
<dbReference type="SUPFAM" id="SSF52540">
    <property type="entry name" value="P-loop containing nucleoside triphosphate hydrolases"/>
    <property type="match status" value="1"/>
</dbReference>